<protein>
    <recommendedName>
        <fullName evidence="3">F-box domain-containing protein</fullName>
    </recommendedName>
</protein>
<keyword evidence="2" id="KW-1185">Reference proteome</keyword>
<dbReference type="AlphaFoldDB" id="S8F775"/>
<dbReference type="EMBL" id="KE504175">
    <property type="protein sequence ID" value="EPS97510.1"/>
    <property type="molecule type" value="Genomic_DNA"/>
</dbReference>
<evidence type="ECO:0000313" key="2">
    <source>
        <dbReference type="Proteomes" id="UP000015241"/>
    </source>
</evidence>
<proteinExistence type="predicted"/>
<reference evidence="1 2" key="1">
    <citation type="journal article" date="2012" name="Science">
        <title>The Paleozoic origin of enzymatic lignin decomposition reconstructed from 31 fungal genomes.</title>
        <authorList>
            <person name="Floudas D."/>
            <person name="Binder M."/>
            <person name="Riley R."/>
            <person name="Barry K."/>
            <person name="Blanchette R.A."/>
            <person name="Henrissat B."/>
            <person name="Martinez A.T."/>
            <person name="Otillar R."/>
            <person name="Spatafora J.W."/>
            <person name="Yadav J.S."/>
            <person name="Aerts A."/>
            <person name="Benoit I."/>
            <person name="Boyd A."/>
            <person name="Carlson A."/>
            <person name="Copeland A."/>
            <person name="Coutinho P.M."/>
            <person name="de Vries R.P."/>
            <person name="Ferreira P."/>
            <person name="Findley K."/>
            <person name="Foster B."/>
            <person name="Gaskell J."/>
            <person name="Glotzer D."/>
            <person name="Gorecki P."/>
            <person name="Heitman J."/>
            <person name="Hesse C."/>
            <person name="Hori C."/>
            <person name="Igarashi K."/>
            <person name="Jurgens J.A."/>
            <person name="Kallen N."/>
            <person name="Kersten P."/>
            <person name="Kohler A."/>
            <person name="Kuees U."/>
            <person name="Kumar T.K.A."/>
            <person name="Kuo A."/>
            <person name="LaButti K."/>
            <person name="Larrondo L.F."/>
            <person name="Lindquist E."/>
            <person name="Ling A."/>
            <person name="Lombard V."/>
            <person name="Lucas S."/>
            <person name="Lundell T."/>
            <person name="Martin R."/>
            <person name="McLaughlin D.J."/>
            <person name="Morgenstern I."/>
            <person name="Morin E."/>
            <person name="Murat C."/>
            <person name="Nagy L.G."/>
            <person name="Nolan M."/>
            <person name="Ohm R.A."/>
            <person name="Patyshakuliyeva A."/>
            <person name="Rokas A."/>
            <person name="Ruiz-Duenas F.J."/>
            <person name="Sabat G."/>
            <person name="Salamov A."/>
            <person name="Samejima M."/>
            <person name="Schmutz J."/>
            <person name="Slot J.C."/>
            <person name="St John F."/>
            <person name="Stenlid J."/>
            <person name="Sun H."/>
            <person name="Sun S."/>
            <person name="Syed K."/>
            <person name="Tsang A."/>
            <person name="Wiebenga A."/>
            <person name="Young D."/>
            <person name="Pisabarro A."/>
            <person name="Eastwood D.C."/>
            <person name="Martin F."/>
            <person name="Cullen D."/>
            <person name="Grigoriev I.V."/>
            <person name="Hibbett D.S."/>
        </authorList>
    </citation>
    <scope>NUCLEOTIDE SEQUENCE</scope>
    <source>
        <strain evidence="2">FP-58527</strain>
    </source>
</reference>
<dbReference type="HOGENOM" id="CLU_694521_0_0_1"/>
<evidence type="ECO:0000313" key="1">
    <source>
        <dbReference type="EMBL" id="EPS97510.1"/>
    </source>
</evidence>
<gene>
    <name evidence="1" type="ORF">FOMPIDRAFT_1052279</name>
</gene>
<dbReference type="InParanoid" id="S8F775"/>
<evidence type="ECO:0008006" key="3">
    <source>
        <dbReference type="Google" id="ProtNLM"/>
    </source>
</evidence>
<dbReference type="SUPFAM" id="SSF81383">
    <property type="entry name" value="F-box domain"/>
    <property type="match status" value="1"/>
</dbReference>
<dbReference type="OrthoDB" id="2801352at2759"/>
<name>S8F775_FOMSC</name>
<sequence length="417" mass="47071">MGFNVDSTRTVPESFISQDVDHKDALQRDRFAFKEVNGISKLPQELWDIAVAYLSDDAKYLKSCSLTCKALRGPSRKLLWRRLRLLTSARLESLLSEHGDVAAFVHTLSIQLPLAKLPRLLGFKNLKSLTWSNVNDRDEEHNNGIPDNTPPFPQGLSFPGVTDLTVSWYDAPQNALFLHLVACFPNVAFLGISLYGMDGGNVGPQKEALQNIPLSLPCLESLDFKCFSLATALPRILSATDDSLKCIKIKLYQEFDEATAKLLDFSTFTNLTYLEVHLNTDPLYQDWGDPLAASLSHINSSHRYLTHIILHVPSLGPDLHTGRREAWDSPGERLGHELSRVMDEAPQVVVTFLQSGSVSSRAARDAHENLGYNLEKDFPSLTTFPERLRFAWNMLRWRMEDGPFRTHNKALIQDWRL</sequence>
<dbReference type="Proteomes" id="UP000015241">
    <property type="component" value="Unassembled WGS sequence"/>
</dbReference>
<dbReference type="InterPro" id="IPR032675">
    <property type="entry name" value="LRR_dom_sf"/>
</dbReference>
<accession>S8F775</accession>
<dbReference type="Gene3D" id="3.80.10.10">
    <property type="entry name" value="Ribonuclease Inhibitor"/>
    <property type="match status" value="1"/>
</dbReference>
<dbReference type="InterPro" id="IPR036047">
    <property type="entry name" value="F-box-like_dom_sf"/>
</dbReference>
<organism evidence="1 2">
    <name type="scientific">Fomitopsis schrenkii</name>
    <name type="common">Brown rot fungus</name>
    <dbReference type="NCBI Taxonomy" id="2126942"/>
    <lineage>
        <taxon>Eukaryota</taxon>
        <taxon>Fungi</taxon>
        <taxon>Dikarya</taxon>
        <taxon>Basidiomycota</taxon>
        <taxon>Agaricomycotina</taxon>
        <taxon>Agaricomycetes</taxon>
        <taxon>Polyporales</taxon>
        <taxon>Fomitopsis</taxon>
    </lineage>
</organism>